<keyword evidence="5 6" id="KW-0472">Membrane</keyword>
<sequence length="327" mass="32489">MTTIRAAVRAAVADDDRGRARPSAVSALLAVAAAGTAVRASAADGGAGRACPAAIRALRAAVAAGTAVQASAAGDGAGRVRPAAPRALRAALAAARTALRAPAVDGGASHPHPAVPRVLLAGFGGVAAAHLGALLAGAPVAQVTKPALMPLLGAYALARGGPRLLVGALLFGCGGDVLLQLGGRLPFLLGMGSFAAGHGCYLALFARHGADSRARGRGYVLAAGYGAAWLGTVTLLWPGLEDGLRVPVGLYSLLLTATALAATRAGARTAAGGLAFLLSDTLIASGLAGWPQPPAPQFWIMLTYLVAQFLLADGLLRRVPAQPQVTR</sequence>
<dbReference type="EMBL" id="JBHSPB010000012">
    <property type="protein sequence ID" value="MFC5722457.1"/>
    <property type="molecule type" value="Genomic_DNA"/>
</dbReference>
<keyword evidence="3 6" id="KW-0812">Transmembrane</keyword>
<accession>A0ABW0Z1X9</accession>
<feature type="transmembrane region" description="Helical" evidence="6">
    <location>
        <begin position="270"/>
        <end position="290"/>
    </location>
</feature>
<feature type="transmembrane region" description="Helical" evidence="6">
    <location>
        <begin position="187"/>
        <end position="206"/>
    </location>
</feature>
<organism evidence="7 8">
    <name type="scientific">Streptomyces gamaensis</name>
    <dbReference type="NCBI Taxonomy" id="1763542"/>
    <lineage>
        <taxon>Bacteria</taxon>
        <taxon>Bacillati</taxon>
        <taxon>Actinomycetota</taxon>
        <taxon>Actinomycetes</taxon>
        <taxon>Kitasatosporales</taxon>
        <taxon>Streptomycetaceae</taxon>
        <taxon>Streptomyces</taxon>
    </lineage>
</organism>
<keyword evidence="8" id="KW-1185">Reference proteome</keyword>
<name>A0ABW0Z1X9_9ACTN</name>
<evidence type="ECO:0000256" key="5">
    <source>
        <dbReference type="ARBA" id="ARBA00023136"/>
    </source>
</evidence>
<evidence type="ECO:0000313" key="7">
    <source>
        <dbReference type="EMBL" id="MFC5722457.1"/>
    </source>
</evidence>
<dbReference type="Proteomes" id="UP001596083">
    <property type="component" value="Unassembled WGS sequence"/>
</dbReference>
<feature type="transmembrane region" description="Helical" evidence="6">
    <location>
        <begin position="296"/>
        <end position="316"/>
    </location>
</feature>
<feature type="transmembrane region" description="Helical" evidence="6">
    <location>
        <begin position="218"/>
        <end position="238"/>
    </location>
</feature>
<dbReference type="InterPro" id="IPR012506">
    <property type="entry name" value="TMEM86B-like"/>
</dbReference>
<gene>
    <name evidence="7" type="ORF">ACFP1Z_20015</name>
</gene>
<evidence type="ECO:0000256" key="6">
    <source>
        <dbReference type="SAM" id="Phobius"/>
    </source>
</evidence>
<dbReference type="PANTHER" id="PTHR31885:SF6">
    <property type="entry name" value="GH04784P"/>
    <property type="match status" value="1"/>
</dbReference>
<dbReference type="Pfam" id="PF07947">
    <property type="entry name" value="YhhN"/>
    <property type="match status" value="1"/>
</dbReference>
<feature type="transmembrane region" description="Helical" evidence="6">
    <location>
        <begin position="244"/>
        <end position="263"/>
    </location>
</feature>
<feature type="transmembrane region" description="Helical" evidence="6">
    <location>
        <begin position="118"/>
        <end position="143"/>
    </location>
</feature>
<dbReference type="RefSeq" id="WP_390317943.1">
    <property type="nucleotide sequence ID" value="NZ_JBHSPB010000012.1"/>
</dbReference>
<protein>
    <submittedName>
        <fullName evidence="7">Lysoplasmalogenase</fullName>
    </submittedName>
</protein>
<comment type="subcellular location">
    <subcellularLocation>
        <location evidence="1">Membrane</location>
        <topology evidence="1">Multi-pass membrane protein</topology>
    </subcellularLocation>
</comment>
<evidence type="ECO:0000256" key="4">
    <source>
        <dbReference type="ARBA" id="ARBA00022989"/>
    </source>
</evidence>
<evidence type="ECO:0000256" key="2">
    <source>
        <dbReference type="ARBA" id="ARBA00007375"/>
    </source>
</evidence>
<reference evidence="8" key="1">
    <citation type="journal article" date="2019" name="Int. J. Syst. Evol. Microbiol.">
        <title>The Global Catalogue of Microorganisms (GCM) 10K type strain sequencing project: providing services to taxonomists for standard genome sequencing and annotation.</title>
        <authorList>
            <consortium name="The Broad Institute Genomics Platform"/>
            <consortium name="The Broad Institute Genome Sequencing Center for Infectious Disease"/>
            <person name="Wu L."/>
            <person name="Ma J."/>
        </authorList>
    </citation>
    <scope>NUCLEOTIDE SEQUENCE [LARGE SCALE GENOMIC DNA]</scope>
    <source>
        <strain evidence="8">CGMCC 4.7304</strain>
    </source>
</reference>
<keyword evidence="4 6" id="KW-1133">Transmembrane helix</keyword>
<comment type="caution">
    <text evidence="7">The sequence shown here is derived from an EMBL/GenBank/DDBJ whole genome shotgun (WGS) entry which is preliminary data.</text>
</comment>
<comment type="similarity">
    <text evidence="2">Belongs to the TMEM86 family.</text>
</comment>
<evidence type="ECO:0000256" key="3">
    <source>
        <dbReference type="ARBA" id="ARBA00022692"/>
    </source>
</evidence>
<evidence type="ECO:0000313" key="8">
    <source>
        <dbReference type="Proteomes" id="UP001596083"/>
    </source>
</evidence>
<proteinExistence type="inferred from homology"/>
<evidence type="ECO:0000256" key="1">
    <source>
        <dbReference type="ARBA" id="ARBA00004141"/>
    </source>
</evidence>
<dbReference type="PANTHER" id="PTHR31885">
    <property type="entry name" value="GH04784P"/>
    <property type="match status" value="1"/>
</dbReference>